<evidence type="ECO:0000313" key="1">
    <source>
        <dbReference type="EMBL" id="OGG52143.1"/>
    </source>
</evidence>
<gene>
    <name evidence="1" type="ORF">A2704_02040</name>
</gene>
<name>A0A1F6CSL6_9BACT</name>
<sequence>MALVLRHIKRDTFDADLAVDLSIENLSCFLDVLKELGWIPKVPVNANELADPEKRVQWQTEKDAKVFTFVLANLPFLSVDVFLSLPIPFDILAREAIPVMLDDVEIPTASYEALLEMKRQIQPPRVKDALDILILEKIVAERKG</sequence>
<organism evidence="1 2">
    <name type="scientific">Candidatus Kaiserbacteria bacterium RIFCSPHIGHO2_01_FULL_54_36b</name>
    <dbReference type="NCBI Taxonomy" id="1798483"/>
    <lineage>
        <taxon>Bacteria</taxon>
        <taxon>Candidatus Kaiseribacteriota</taxon>
    </lineage>
</organism>
<evidence type="ECO:0000313" key="2">
    <source>
        <dbReference type="Proteomes" id="UP000176445"/>
    </source>
</evidence>
<dbReference type="Proteomes" id="UP000176445">
    <property type="component" value="Unassembled WGS sequence"/>
</dbReference>
<dbReference type="EMBL" id="MFKW01000001">
    <property type="protein sequence ID" value="OGG52143.1"/>
    <property type="molecule type" value="Genomic_DNA"/>
</dbReference>
<protein>
    <submittedName>
        <fullName evidence="1">Uncharacterized protein</fullName>
    </submittedName>
</protein>
<comment type="caution">
    <text evidence="1">The sequence shown here is derived from an EMBL/GenBank/DDBJ whole genome shotgun (WGS) entry which is preliminary data.</text>
</comment>
<reference evidence="1 2" key="1">
    <citation type="journal article" date="2016" name="Nat. Commun.">
        <title>Thousands of microbial genomes shed light on interconnected biogeochemical processes in an aquifer system.</title>
        <authorList>
            <person name="Anantharaman K."/>
            <person name="Brown C.T."/>
            <person name="Hug L.A."/>
            <person name="Sharon I."/>
            <person name="Castelle C.J."/>
            <person name="Probst A.J."/>
            <person name="Thomas B.C."/>
            <person name="Singh A."/>
            <person name="Wilkins M.J."/>
            <person name="Karaoz U."/>
            <person name="Brodie E.L."/>
            <person name="Williams K.H."/>
            <person name="Hubbard S.S."/>
            <person name="Banfield J.F."/>
        </authorList>
    </citation>
    <scope>NUCLEOTIDE SEQUENCE [LARGE SCALE GENOMIC DNA]</scope>
</reference>
<dbReference type="AlphaFoldDB" id="A0A1F6CSL6"/>
<proteinExistence type="predicted"/>
<accession>A0A1F6CSL6</accession>